<feature type="compositionally biased region" description="Basic and acidic residues" evidence="1">
    <location>
        <begin position="180"/>
        <end position="190"/>
    </location>
</feature>
<reference evidence="2" key="1">
    <citation type="submission" date="2023-03" db="EMBL/GenBank/DDBJ databases">
        <title>Massive genome expansion in bonnet fungi (Mycena s.s.) driven by repeated elements and novel gene families across ecological guilds.</title>
        <authorList>
            <consortium name="Lawrence Berkeley National Laboratory"/>
            <person name="Harder C.B."/>
            <person name="Miyauchi S."/>
            <person name="Viragh M."/>
            <person name="Kuo A."/>
            <person name="Thoen E."/>
            <person name="Andreopoulos B."/>
            <person name="Lu D."/>
            <person name="Skrede I."/>
            <person name="Drula E."/>
            <person name="Henrissat B."/>
            <person name="Morin E."/>
            <person name="Kohler A."/>
            <person name="Barry K."/>
            <person name="LaButti K."/>
            <person name="Morin E."/>
            <person name="Salamov A."/>
            <person name="Lipzen A."/>
            <person name="Mereny Z."/>
            <person name="Hegedus B."/>
            <person name="Baldrian P."/>
            <person name="Stursova M."/>
            <person name="Weitz H."/>
            <person name="Taylor A."/>
            <person name="Grigoriev I.V."/>
            <person name="Nagy L.G."/>
            <person name="Martin F."/>
            <person name="Kauserud H."/>
        </authorList>
    </citation>
    <scope>NUCLEOTIDE SEQUENCE</scope>
    <source>
        <strain evidence="2">CBHHK067</strain>
    </source>
</reference>
<feature type="region of interest" description="Disordered" evidence="1">
    <location>
        <begin position="137"/>
        <end position="208"/>
    </location>
</feature>
<dbReference type="Proteomes" id="UP001221757">
    <property type="component" value="Unassembled WGS sequence"/>
</dbReference>
<gene>
    <name evidence="2" type="ORF">B0H17DRAFT_18552</name>
</gene>
<keyword evidence="3" id="KW-1185">Reference proteome</keyword>
<dbReference type="AlphaFoldDB" id="A0AAD7D8T2"/>
<name>A0AAD7D8T2_MYCRO</name>
<evidence type="ECO:0000256" key="1">
    <source>
        <dbReference type="SAM" id="MobiDB-lite"/>
    </source>
</evidence>
<dbReference type="EMBL" id="JARKIE010000102">
    <property type="protein sequence ID" value="KAJ7685837.1"/>
    <property type="molecule type" value="Genomic_DNA"/>
</dbReference>
<sequence>MLCRDERYGWRWTFRARAATTRIGHDGPTLYPGRAASTPSPPPSTARAYPARRRRKERGVYADSDVPRVGLGPSGSPAATRRAEFVCLLRRRAHAPPRPSTPPRYPSSESHICLHDASTARDAPTLHPIPASLRLCVPSPSTTRTSTSAIDPRPEYGPARDEGATASTNRVEPSPGGGEGLRRDSYERADGGGAVEGEGGGAAPAQGNLMLSSPGMRLRLHWAGWRVPRRRRADRVVLRGVVGA</sequence>
<organism evidence="2 3">
    <name type="scientific">Mycena rosella</name>
    <name type="common">Pink bonnet</name>
    <name type="synonym">Agaricus rosellus</name>
    <dbReference type="NCBI Taxonomy" id="1033263"/>
    <lineage>
        <taxon>Eukaryota</taxon>
        <taxon>Fungi</taxon>
        <taxon>Dikarya</taxon>
        <taxon>Basidiomycota</taxon>
        <taxon>Agaricomycotina</taxon>
        <taxon>Agaricomycetes</taxon>
        <taxon>Agaricomycetidae</taxon>
        <taxon>Agaricales</taxon>
        <taxon>Marasmiineae</taxon>
        <taxon>Mycenaceae</taxon>
        <taxon>Mycena</taxon>
    </lineage>
</organism>
<protein>
    <submittedName>
        <fullName evidence="2">Uncharacterized protein</fullName>
    </submittedName>
</protein>
<feature type="compositionally biased region" description="Basic and acidic residues" evidence="1">
    <location>
        <begin position="152"/>
        <end position="163"/>
    </location>
</feature>
<feature type="compositionally biased region" description="Gly residues" evidence="1">
    <location>
        <begin position="191"/>
        <end position="202"/>
    </location>
</feature>
<evidence type="ECO:0000313" key="2">
    <source>
        <dbReference type="EMBL" id="KAJ7685837.1"/>
    </source>
</evidence>
<proteinExistence type="predicted"/>
<comment type="caution">
    <text evidence="2">The sequence shown here is derived from an EMBL/GenBank/DDBJ whole genome shotgun (WGS) entry which is preliminary data.</text>
</comment>
<accession>A0AAD7D8T2</accession>
<evidence type="ECO:0000313" key="3">
    <source>
        <dbReference type="Proteomes" id="UP001221757"/>
    </source>
</evidence>
<feature type="compositionally biased region" description="Low complexity" evidence="1">
    <location>
        <begin position="138"/>
        <end position="148"/>
    </location>
</feature>
<feature type="region of interest" description="Disordered" evidence="1">
    <location>
        <begin position="23"/>
        <end position="58"/>
    </location>
</feature>